<dbReference type="InterPro" id="IPR003959">
    <property type="entry name" value="ATPase_AAA_core"/>
</dbReference>
<dbReference type="Pfam" id="PF00004">
    <property type="entry name" value="AAA"/>
    <property type="match status" value="1"/>
</dbReference>
<evidence type="ECO:0000256" key="3">
    <source>
        <dbReference type="ARBA" id="ARBA00022801"/>
    </source>
</evidence>
<name>A0A1Q3D0I6_CEPFO</name>
<evidence type="ECO:0000256" key="7">
    <source>
        <dbReference type="SAM" id="MobiDB-lite"/>
    </source>
</evidence>
<dbReference type="Pfam" id="PF14363">
    <property type="entry name" value="AAA_assoc"/>
    <property type="match status" value="1"/>
</dbReference>
<evidence type="ECO:0000313" key="9">
    <source>
        <dbReference type="EMBL" id="GAV85828.1"/>
    </source>
</evidence>
<evidence type="ECO:0000256" key="4">
    <source>
        <dbReference type="ARBA" id="ARBA00022842"/>
    </source>
</evidence>
<dbReference type="AlphaFoldDB" id="A0A1Q3D0I6"/>
<dbReference type="Gene3D" id="6.10.280.40">
    <property type="match status" value="1"/>
</dbReference>
<proteinExistence type="inferred from homology"/>
<comment type="catalytic activity">
    <reaction evidence="5">
        <text>ATP + H2O = ADP + phosphate + H(+)</text>
        <dbReference type="Rhea" id="RHEA:13065"/>
        <dbReference type="ChEBI" id="CHEBI:15377"/>
        <dbReference type="ChEBI" id="CHEBI:15378"/>
        <dbReference type="ChEBI" id="CHEBI:30616"/>
        <dbReference type="ChEBI" id="CHEBI:43474"/>
        <dbReference type="ChEBI" id="CHEBI:456216"/>
    </reaction>
</comment>
<evidence type="ECO:0000313" key="10">
    <source>
        <dbReference type="Proteomes" id="UP000187406"/>
    </source>
</evidence>
<dbReference type="SMART" id="SM00382">
    <property type="entry name" value="AAA"/>
    <property type="match status" value="1"/>
</dbReference>
<dbReference type="GO" id="GO:0006950">
    <property type="term" value="P:response to stress"/>
    <property type="evidence" value="ECO:0007669"/>
    <property type="project" value="UniProtKB-ARBA"/>
</dbReference>
<dbReference type="Pfam" id="PF25568">
    <property type="entry name" value="AAA_lid_At3g28540"/>
    <property type="match status" value="1"/>
</dbReference>
<keyword evidence="4" id="KW-0460">Magnesium</keyword>
<keyword evidence="6" id="KW-0547">Nucleotide-binding</keyword>
<dbReference type="InterPro" id="IPR003960">
    <property type="entry name" value="ATPase_AAA_CS"/>
</dbReference>
<dbReference type="STRING" id="3775.A0A1Q3D0I6"/>
<evidence type="ECO:0000259" key="8">
    <source>
        <dbReference type="SMART" id="SM00382"/>
    </source>
</evidence>
<dbReference type="PANTHER" id="PTHR23070">
    <property type="entry name" value="BCS1 AAA-TYPE ATPASE"/>
    <property type="match status" value="1"/>
</dbReference>
<evidence type="ECO:0000256" key="2">
    <source>
        <dbReference type="ARBA" id="ARBA00007448"/>
    </source>
</evidence>
<organism evidence="9 10">
    <name type="scientific">Cephalotus follicularis</name>
    <name type="common">Albany pitcher plant</name>
    <dbReference type="NCBI Taxonomy" id="3775"/>
    <lineage>
        <taxon>Eukaryota</taxon>
        <taxon>Viridiplantae</taxon>
        <taxon>Streptophyta</taxon>
        <taxon>Embryophyta</taxon>
        <taxon>Tracheophyta</taxon>
        <taxon>Spermatophyta</taxon>
        <taxon>Magnoliopsida</taxon>
        <taxon>eudicotyledons</taxon>
        <taxon>Gunneridae</taxon>
        <taxon>Pentapetalae</taxon>
        <taxon>rosids</taxon>
        <taxon>fabids</taxon>
        <taxon>Oxalidales</taxon>
        <taxon>Cephalotaceae</taxon>
        <taxon>Cephalotus</taxon>
    </lineage>
</organism>
<keyword evidence="10" id="KW-1185">Reference proteome</keyword>
<dbReference type="CDD" id="cd19510">
    <property type="entry name" value="RecA-like_BCS1"/>
    <property type="match status" value="1"/>
</dbReference>
<gene>
    <name evidence="9" type="ORF">CFOL_v3_29262</name>
</gene>
<dbReference type="GO" id="GO:0005524">
    <property type="term" value="F:ATP binding"/>
    <property type="evidence" value="ECO:0007669"/>
    <property type="project" value="UniProtKB-KW"/>
</dbReference>
<reference evidence="10" key="1">
    <citation type="submission" date="2016-04" db="EMBL/GenBank/DDBJ databases">
        <title>Cephalotus genome sequencing.</title>
        <authorList>
            <person name="Fukushima K."/>
            <person name="Hasebe M."/>
            <person name="Fang X."/>
        </authorList>
    </citation>
    <scope>NUCLEOTIDE SEQUENCE [LARGE SCALE GENOMIC DNA]</scope>
    <source>
        <strain evidence="10">cv. St1</strain>
    </source>
</reference>
<feature type="compositionally biased region" description="Basic residues" evidence="7">
    <location>
        <begin position="480"/>
        <end position="496"/>
    </location>
</feature>
<evidence type="ECO:0000256" key="5">
    <source>
        <dbReference type="ARBA" id="ARBA00049360"/>
    </source>
</evidence>
<dbReference type="Proteomes" id="UP000187406">
    <property type="component" value="Unassembled WGS sequence"/>
</dbReference>
<dbReference type="EMBL" id="BDDD01003699">
    <property type="protein sequence ID" value="GAV85828.1"/>
    <property type="molecule type" value="Genomic_DNA"/>
</dbReference>
<accession>A0A1Q3D0I6</accession>
<sequence length="496" mass="56652">MFSSTSSVLSSYTTFAASAMLARTVLKEVQNITGQFIPQKLQDKILSKLGGLFQNSSSQLTVFIDEYNGFTINEIYQASVTYLSTRINPSIEQLKVSKGPREKSLSVTINKGQKIVDEFQGMQLMWEFISTETQKSYTDYEDNSRSVETSEHKSIRLSFHKRYKEKVLSNYLPFVVDKSKAIEEENKVVKLYALGNFSGDCSGSPWGSVNFDHPSTFDTLAMDPLLKKDLIADLNRFVSRRKFYRRVGKAWKRGYLLYGPPGTGKSSLIAAMANYLKFDIYDMELTSLRSNSELRRLLVSTANRSILVIEDIDCSIELENRQCGGYNQSDSQITLSGLLNFIDGLWSSTGDERIIVFTSNYKDKLDPALLRPGRMDMHIHMSHLTPCGFDTLAYNYHRIRSHSLSTEIKQLITMVEVSPAEVAEELMKSEDVDIAFNGLVEFLRWKKHMKLNEHKNEEKIGINQQETETQEIEEKDEKKVVKKKKKKRAERGKGKK</sequence>
<dbReference type="InterPro" id="IPR050747">
    <property type="entry name" value="Mitochondrial_chaperone_BCS1"/>
</dbReference>
<dbReference type="SUPFAM" id="SSF52540">
    <property type="entry name" value="P-loop containing nucleoside triphosphate hydrolases"/>
    <property type="match status" value="1"/>
</dbReference>
<evidence type="ECO:0000256" key="6">
    <source>
        <dbReference type="RuleBase" id="RU003651"/>
    </source>
</evidence>
<feature type="domain" description="AAA+ ATPase" evidence="8">
    <location>
        <begin position="251"/>
        <end position="385"/>
    </location>
</feature>
<comment type="caution">
    <text evidence="9">The sequence shown here is derived from an EMBL/GenBank/DDBJ whole genome shotgun (WGS) entry which is preliminary data.</text>
</comment>
<evidence type="ECO:0000256" key="1">
    <source>
        <dbReference type="ARBA" id="ARBA00001946"/>
    </source>
</evidence>
<protein>
    <submittedName>
        <fullName evidence="9">AAA domain-containing protein/AAA_assoc domain-containing protein</fullName>
    </submittedName>
</protein>
<dbReference type="PROSITE" id="PS00674">
    <property type="entry name" value="AAA"/>
    <property type="match status" value="1"/>
</dbReference>
<keyword evidence="3" id="KW-0378">Hydrolase</keyword>
<keyword evidence="6" id="KW-0067">ATP-binding</keyword>
<dbReference type="InterPro" id="IPR025753">
    <property type="entry name" value="AAA_N_dom"/>
</dbReference>
<feature type="region of interest" description="Disordered" evidence="7">
    <location>
        <begin position="455"/>
        <end position="496"/>
    </location>
</feature>
<dbReference type="InParanoid" id="A0A1Q3D0I6"/>
<dbReference type="InterPro" id="IPR003593">
    <property type="entry name" value="AAA+_ATPase"/>
</dbReference>
<comment type="cofactor">
    <cofactor evidence="1">
        <name>Mg(2+)</name>
        <dbReference type="ChEBI" id="CHEBI:18420"/>
    </cofactor>
</comment>
<dbReference type="GO" id="GO:0016887">
    <property type="term" value="F:ATP hydrolysis activity"/>
    <property type="evidence" value="ECO:0007669"/>
    <property type="project" value="InterPro"/>
</dbReference>
<dbReference type="Gene3D" id="3.40.50.300">
    <property type="entry name" value="P-loop containing nucleotide triphosphate hydrolases"/>
    <property type="match status" value="1"/>
</dbReference>
<dbReference type="InterPro" id="IPR027417">
    <property type="entry name" value="P-loop_NTPase"/>
</dbReference>
<dbReference type="OrthoDB" id="10251412at2759"/>
<comment type="similarity">
    <text evidence="2">Belongs to the AAA ATPase family. BCS1 subfamily.</text>
</comment>
<dbReference type="InterPro" id="IPR058017">
    <property type="entry name" value="At3g28540-like_C"/>
</dbReference>